<reference evidence="8" key="1">
    <citation type="journal article" date="2020" name="Stud. Mycol.">
        <title>101 Dothideomycetes genomes: a test case for predicting lifestyles and emergence of pathogens.</title>
        <authorList>
            <person name="Haridas S."/>
            <person name="Albert R."/>
            <person name="Binder M."/>
            <person name="Bloem J."/>
            <person name="Labutti K."/>
            <person name="Salamov A."/>
            <person name="Andreopoulos B."/>
            <person name="Baker S."/>
            <person name="Barry K."/>
            <person name="Bills G."/>
            <person name="Bluhm B."/>
            <person name="Cannon C."/>
            <person name="Castanera R."/>
            <person name="Culley D."/>
            <person name="Daum C."/>
            <person name="Ezra D."/>
            <person name="Gonzalez J."/>
            <person name="Henrissat B."/>
            <person name="Kuo A."/>
            <person name="Liang C."/>
            <person name="Lipzen A."/>
            <person name="Lutzoni F."/>
            <person name="Magnuson J."/>
            <person name="Mondo S."/>
            <person name="Nolan M."/>
            <person name="Ohm R."/>
            <person name="Pangilinan J."/>
            <person name="Park H.-J."/>
            <person name="Ramirez L."/>
            <person name="Alfaro M."/>
            <person name="Sun H."/>
            <person name="Tritt A."/>
            <person name="Yoshinaga Y."/>
            <person name="Zwiers L.-H."/>
            <person name="Turgeon B."/>
            <person name="Goodwin S."/>
            <person name="Spatafora J."/>
            <person name="Crous P."/>
            <person name="Grigoriev I."/>
        </authorList>
    </citation>
    <scope>NUCLEOTIDE SEQUENCE</scope>
    <source>
        <strain evidence="8">ATCC 74209</strain>
    </source>
</reference>
<dbReference type="GO" id="GO:0016102">
    <property type="term" value="P:diterpenoid biosynthetic process"/>
    <property type="evidence" value="ECO:0007669"/>
    <property type="project" value="TreeGrafter"/>
</dbReference>
<evidence type="ECO:0000256" key="5">
    <source>
        <dbReference type="ARBA" id="ARBA00023235"/>
    </source>
</evidence>
<organism evidence="8 9">
    <name type="scientific">Delitschia confertaspora ATCC 74209</name>
    <dbReference type="NCBI Taxonomy" id="1513339"/>
    <lineage>
        <taxon>Eukaryota</taxon>
        <taxon>Fungi</taxon>
        <taxon>Dikarya</taxon>
        <taxon>Ascomycota</taxon>
        <taxon>Pezizomycotina</taxon>
        <taxon>Dothideomycetes</taxon>
        <taxon>Pleosporomycetidae</taxon>
        <taxon>Pleosporales</taxon>
        <taxon>Delitschiaceae</taxon>
        <taxon>Delitschia</taxon>
    </lineage>
</organism>
<dbReference type="PANTHER" id="PTHR31739:SF25">
    <property type="entry name" value="(E,E)-GERANYLLINALOOL SYNTHASE"/>
    <property type="match status" value="1"/>
</dbReference>
<evidence type="ECO:0000256" key="4">
    <source>
        <dbReference type="ARBA" id="ARBA00022842"/>
    </source>
</evidence>
<accession>A0A9P4JGQ2</accession>
<comment type="similarity">
    <text evidence="2">Belongs to the terpene synthase family.</text>
</comment>
<dbReference type="InterPro" id="IPR017057">
    <property type="entry name" value="Ent-kaurene_synthase_fun"/>
</dbReference>
<dbReference type="Proteomes" id="UP000799536">
    <property type="component" value="Unassembled WGS sequence"/>
</dbReference>
<keyword evidence="4" id="KW-0460">Magnesium</keyword>
<dbReference type="SUPFAM" id="SSF48239">
    <property type="entry name" value="Terpenoid cyclases/Protein prenyltransferases"/>
    <property type="match status" value="1"/>
</dbReference>
<evidence type="ECO:0000256" key="6">
    <source>
        <dbReference type="ARBA" id="ARBA00023239"/>
    </source>
</evidence>
<evidence type="ECO:0000256" key="7">
    <source>
        <dbReference type="SAM" id="MobiDB-lite"/>
    </source>
</evidence>
<keyword evidence="3" id="KW-0479">Metal-binding</keyword>
<dbReference type="OrthoDB" id="2343925at2759"/>
<evidence type="ECO:0000313" key="9">
    <source>
        <dbReference type="Proteomes" id="UP000799536"/>
    </source>
</evidence>
<evidence type="ECO:0000256" key="3">
    <source>
        <dbReference type="ARBA" id="ARBA00022723"/>
    </source>
</evidence>
<feature type="compositionally biased region" description="Basic and acidic residues" evidence="7">
    <location>
        <begin position="729"/>
        <end position="756"/>
    </location>
</feature>
<gene>
    <name evidence="8" type="ORF">GQ43DRAFT_443044</name>
</gene>
<dbReference type="GO" id="GO:0010333">
    <property type="term" value="F:terpene synthase activity"/>
    <property type="evidence" value="ECO:0007669"/>
    <property type="project" value="InterPro"/>
</dbReference>
<evidence type="ECO:0000313" key="8">
    <source>
        <dbReference type="EMBL" id="KAF2198780.1"/>
    </source>
</evidence>
<name>A0A9P4JGQ2_9PLEO</name>
<dbReference type="InterPro" id="IPR008930">
    <property type="entry name" value="Terpenoid_cyclase/PrenylTrfase"/>
</dbReference>
<dbReference type="PANTHER" id="PTHR31739">
    <property type="entry name" value="ENT-COPALYL DIPHOSPHATE SYNTHASE, CHLOROPLASTIC"/>
    <property type="match status" value="1"/>
</dbReference>
<feature type="region of interest" description="Disordered" evidence="7">
    <location>
        <begin position="688"/>
        <end position="774"/>
    </location>
</feature>
<feature type="compositionally biased region" description="Polar residues" evidence="7">
    <location>
        <begin position="710"/>
        <end position="728"/>
    </location>
</feature>
<dbReference type="GO" id="GO:0000287">
    <property type="term" value="F:magnesium ion binding"/>
    <property type="evidence" value="ECO:0007669"/>
    <property type="project" value="TreeGrafter"/>
</dbReference>
<keyword evidence="5" id="KW-0413">Isomerase</keyword>
<comment type="cofactor">
    <cofactor evidence="1">
        <name>Mg(2+)</name>
        <dbReference type="ChEBI" id="CHEBI:18420"/>
    </cofactor>
</comment>
<dbReference type="EMBL" id="ML994118">
    <property type="protein sequence ID" value="KAF2198780.1"/>
    <property type="molecule type" value="Genomic_DNA"/>
</dbReference>
<dbReference type="Gene3D" id="1.50.10.20">
    <property type="match status" value="1"/>
</dbReference>
<dbReference type="Gene3D" id="1.50.10.160">
    <property type="match status" value="1"/>
</dbReference>
<evidence type="ECO:0000256" key="1">
    <source>
        <dbReference type="ARBA" id="ARBA00001946"/>
    </source>
</evidence>
<proteinExistence type="inferred from homology"/>
<dbReference type="PIRSF" id="PIRSF036498">
    <property type="entry name" value="Ent-kaurene_synthase_fungi"/>
    <property type="match status" value="1"/>
</dbReference>
<dbReference type="GO" id="GO:0016853">
    <property type="term" value="F:isomerase activity"/>
    <property type="evidence" value="ECO:0007669"/>
    <property type="project" value="UniProtKB-KW"/>
</dbReference>
<dbReference type="AlphaFoldDB" id="A0A9P4JGQ2"/>
<dbReference type="InterPro" id="IPR050148">
    <property type="entry name" value="Terpene_synthase-like"/>
</dbReference>
<keyword evidence="6" id="KW-0456">Lyase</keyword>
<keyword evidence="9" id="KW-1185">Reference proteome</keyword>
<evidence type="ECO:0000256" key="2">
    <source>
        <dbReference type="ARBA" id="ARBA00006333"/>
    </source>
</evidence>
<sequence>MYQTVTEEAWELVHTLSIQCSAPQGLGTMSAAAYDTAWVAMIERKDDDGKGVFLFPEAHEFLKATQSKDGTWASATSDVDGIVNTLAALLALKRQSRLDETTKSENEPRCHRAETTLRKLLNDWDIHSSDRVGLEILVPNLLRLLEAEGILFDFPSRKALMDLNAAKLSRLGPILTSPVQTTLIHTLEAFDGTLDFDKVRHHKMPNGSMLASPSSTAAYLMNATEWDNDSEAYLRQVYEEYSKMGQKGGFPSAFPSTIFEISWVLEVLLEGGFTQEDFLLEDIRKLTFTLQSNLKNQQGIVGFAPFSLPDADDTAKTITILGLMGWKQSIEPMLKAFEAEASFRTYRGERNASTTANCNILLCLLRSAESSKYTSQIVKCVQFLVQAWMANSGPDKWHTSVVYPMMLVAQSLTVFLNQWGKNELQMDAIPAYMVQRDVPKTLLNILARTMSLQQSDGSWESKREVTAYGVLTLASLLKLPWIDFMKPEGIAAMYRGKAYLEKNRHFWKQAEVLWIEKTAYSSSNLAQAYCLAACKVAIPTAVAPQIISNLVPQLDNKALKMQQFFSRIVPFSESAPWKLQLSLVQSGLYKAALKEARFNIFPPMRSANDEKYLEYIPFTWLGCRDVLSTAISSEMLWEMMLISMFNFQVDAYMETVVWDHCKDNLSALKDFIRGLCSGVPVERKRKCESGHGGALKKIQGSNGVRKGASNGVSANGLNSHTNGTSNGTSKKEKQTNRDSNDTRFLERTQKDSKNADEESIAEQAQRVGADVKETPDKPLRDIETELTKFVHYTLRHPRVVQSPPALRLWLAHEMQTFLLAHITHMEDCANFSTDRDTSAATLSWEKPRTTYFNWVHTTSADHTSCPYSFVFFLCLIGEPGRGVVKSVYQRYVLEDTCRHLATMCRQYNDLGSVVRDYEEKNLNSVNFPEFKDFARSSDEQASKDIVKQKKRDLLQISEYERQGLNNALHELEKCTEEEVSEKLKLFVQVTDLYGQIYVARDIGIRRVEGPGA</sequence>
<protein>
    <submittedName>
        <fullName evidence="8">Ent-kaurene synthase</fullName>
    </submittedName>
</protein>
<comment type="caution">
    <text evidence="8">The sequence shown here is derived from an EMBL/GenBank/DDBJ whole genome shotgun (WGS) entry which is preliminary data.</text>
</comment>